<evidence type="ECO:0000256" key="4">
    <source>
        <dbReference type="ARBA" id="ARBA00023159"/>
    </source>
</evidence>
<dbReference type="Pfam" id="PF03466">
    <property type="entry name" value="LysR_substrate"/>
    <property type="match status" value="1"/>
</dbReference>
<dbReference type="SUPFAM" id="SSF46785">
    <property type="entry name" value="Winged helix' DNA-binding domain"/>
    <property type="match status" value="1"/>
</dbReference>
<dbReference type="Pfam" id="PF00126">
    <property type="entry name" value="HTH_1"/>
    <property type="match status" value="1"/>
</dbReference>
<evidence type="ECO:0000313" key="7">
    <source>
        <dbReference type="EMBL" id="GAA4332253.1"/>
    </source>
</evidence>
<dbReference type="RefSeq" id="WP_345249281.1">
    <property type="nucleotide sequence ID" value="NZ_BAABFO010000009.1"/>
</dbReference>
<dbReference type="Gene3D" id="1.10.10.10">
    <property type="entry name" value="Winged helix-like DNA-binding domain superfamily/Winged helix DNA-binding domain"/>
    <property type="match status" value="1"/>
</dbReference>
<dbReference type="PRINTS" id="PR00039">
    <property type="entry name" value="HTHLYSR"/>
</dbReference>
<evidence type="ECO:0000256" key="5">
    <source>
        <dbReference type="ARBA" id="ARBA00023163"/>
    </source>
</evidence>
<keyword evidence="5" id="KW-0804">Transcription</keyword>
<name>A0ABP8GZJ8_9BURK</name>
<dbReference type="InterPro" id="IPR000847">
    <property type="entry name" value="LysR_HTH_N"/>
</dbReference>
<evidence type="ECO:0000256" key="3">
    <source>
        <dbReference type="ARBA" id="ARBA00023125"/>
    </source>
</evidence>
<dbReference type="Proteomes" id="UP001501671">
    <property type="component" value="Unassembled WGS sequence"/>
</dbReference>
<evidence type="ECO:0000313" key="8">
    <source>
        <dbReference type="Proteomes" id="UP001501671"/>
    </source>
</evidence>
<accession>A0ABP8GZJ8</accession>
<gene>
    <name evidence="7" type="ORF">GCM10023144_21980</name>
</gene>
<dbReference type="PANTHER" id="PTHR30293:SF0">
    <property type="entry name" value="NITROGEN ASSIMILATION REGULATORY PROTEIN NAC"/>
    <property type="match status" value="1"/>
</dbReference>
<evidence type="ECO:0000256" key="2">
    <source>
        <dbReference type="ARBA" id="ARBA00023015"/>
    </source>
</evidence>
<evidence type="ECO:0000259" key="6">
    <source>
        <dbReference type="PROSITE" id="PS50931"/>
    </source>
</evidence>
<comment type="caution">
    <text evidence="7">The sequence shown here is derived from an EMBL/GenBank/DDBJ whole genome shotgun (WGS) entry which is preliminary data.</text>
</comment>
<keyword evidence="8" id="KW-1185">Reference proteome</keyword>
<dbReference type="InterPro" id="IPR036388">
    <property type="entry name" value="WH-like_DNA-bd_sf"/>
</dbReference>
<keyword evidence="2" id="KW-0805">Transcription regulation</keyword>
<proteinExistence type="inferred from homology"/>
<dbReference type="InterPro" id="IPR036390">
    <property type="entry name" value="WH_DNA-bd_sf"/>
</dbReference>
<dbReference type="PANTHER" id="PTHR30293">
    <property type="entry name" value="TRANSCRIPTIONAL REGULATORY PROTEIN NAC-RELATED"/>
    <property type="match status" value="1"/>
</dbReference>
<feature type="domain" description="HTH lysR-type" evidence="6">
    <location>
        <begin position="1"/>
        <end position="58"/>
    </location>
</feature>
<protein>
    <submittedName>
        <fullName evidence="7">LysR substrate-binding domain-containing protein</fullName>
    </submittedName>
</protein>
<dbReference type="SUPFAM" id="SSF53850">
    <property type="entry name" value="Periplasmic binding protein-like II"/>
    <property type="match status" value="1"/>
</dbReference>
<sequence>MDLKQLEYFVNVIEFGSFSRAALVLDVAQSALSRQVRLLEVEVRQTLLTRTGRGVMPTEAGTVLLDHARSILHQVDRAREDLGKVRGSLAGHVAIGLPYSVARVLAAPLIREVHRTLPEARLSVSEGMAQSLLEMLLDRRLDIALLYNVGPTPDIDIVPLMEEELFLVRAAGRGGIAAEIATLREVAAQPLVLPTRPHTLRLLVDREMELMGCKPDVALEVDSIAAILDLVADGVGGTLLSRRAVETAARPGAFCLHRIVDPPLYSRLSMATYSLRPSTRTQKAVLEFIFRNAAKLLRPAGDAPAPLLAAVGAR</sequence>
<organism evidence="7 8">
    <name type="scientific">Pigmentiphaga soli</name>
    <dbReference type="NCBI Taxonomy" id="1007095"/>
    <lineage>
        <taxon>Bacteria</taxon>
        <taxon>Pseudomonadati</taxon>
        <taxon>Pseudomonadota</taxon>
        <taxon>Betaproteobacteria</taxon>
        <taxon>Burkholderiales</taxon>
        <taxon>Alcaligenaceae</taxon>
        <taxon>Pigmentiphaga</taxon>
    </lineage>
</organism>
<dbReference type="EMBL" id="BAABFO010000009">
    <property type="protein sequence ID" value="GAA4332253.1"/>
    <property type="molecule type" value="Genomic_DNA"/>
</dbReference>
<dbReference type="PROSITE" id="PS50931">
    <property type="entry name" value="HTH_LYSR"/>
    <property type="match status" value="1"/>
</dbReference>
<reference evidence="8" key="1">
    <citation type="journal article" date="2019" name="Int. J. Syst. Evol. Microbiol.">
        <title>The Global Catalogue of Microorganisms (GCM) 10K type strain sequencing project: providing services to taxonomists for standard genome sequencing and annotation.</title>
        <authorList>
            <consortium name="The Broad Institute Genomics Platform"/>
            <consortium name="The Broad Institute Genome Sequencing Center for Infectious Disease"/>
            <person name="Wu L."/>
            <person name="Ma J."/>
        </authorList>
    </citation>
    <scope>NUCLEOTIDE SEQUENCE [LARGE SCALE GENOMIC DNA]</scope>
    <source>
        <strain evidence="8">JCM 17666</strain>
    </source>
</reference>
<keyword evidence="3" id="KW-0238">DNA-binding</keyword>
<comment type="similarity">
    <text evidence="1">Belongs to the LysR transcriptional regulatory family.</text>
</comment>
<dbReference type="InterPro" id="IPR005119">
    <property type="entry name" value="LysR_subst-bd"/>
</dbReference>
<evidence type="ECO:0000256" key="1">
    <source>
        <dbReference type="ARBA" id="ARBA00009437"/>
    </source>
</evidence>
<keyword evidence="4" id="KW-0010">Activator</keyword>
<dbReference type="Gene3D" id="3.40.190.290">
    <property type="match status" value="1"/>
</dbReference>